<sequence>MRQSDHEDDDDSEANSHPVIHIPQQPPTFDDRPTQAQEQSEAWNYIKDKLEFANFTCKSEREEGALLEILRLPKQNNLDDKPMQKTCIGLPPSATGPQYQNLINFVAGRCSNCIRSTYLPSSCLFAAGEPPDDSEEEEEEVHGAADGSNGGPGDAENATGNSVVAADPVPAPGDAFSQGRAPSQGDRQPTQERPPQTPAPGEKEDRPPSAGPKPQTQAPTAPDAETIIRDAIVVGFRASTQLRPEEQLGFHDWMTALFSFSSSSPDLEAQALEALMRLRQLFPDAQADIRRRILQMLPGAMGRPA</sequence>
<comment type="caution">
    <text evidence="2">The sequence shown here is derived from an EMBL/GenBank/DDBJ whole genome shotgun (WGS) entry which is preliminary data.</text>
</comment>
<feature type="region of interest" description="Disordered" evidence="1">
    <location>
        <begin position="127"/>
        <end position="224"/>
    </location>
</feature>
<feature type="compositionally biased region" description="Acidic residues" evidence="1">
    <location>
        <begin position="1"/>
        <end position="13"/>
    </location>
</feature>
<evidence type="ECO:0000256" key="1">
    <source>
        <dbReference type="SAM" id="MobiDB-lite"/>
    </source>
</evidence>
<name>A0ABR1NS76_DIAER</name>
<dbReference type="Proteomes" id="UP001430848">
    <property type="component" value="Unassembled WGS sequence"/>
</dbReference>
<keyword evidence="3" id="KW-1185">Reference proteome</keyword>
<evidence type="ECO:0000313" key="3">
    <source>
        <dbReference type="Proteomes" id="UP001430848"/>
    </source>
</evidence>
<proteinExistence type="predicted"/>
<feature type="region of interest" description="Disordered" evidence="1">
    <location>
        <begin position="1"/>
        <end position="38"/>
    </location>
</feature>
<dbReference type="EMBL" id="JAKNSF020000127">
    <property type="protein sequence ID" value="KAK7713205.1"/>
    <property type="molecule type" value="Genomic_DNA"/>
</dbReference>
<evidence type="ECO:0000313" key="2">
    <source>
        <dbReference type="EMBL" id="KAK7713205.1"/>
    </source>
</evidence>
<reference evidence="2 3" key="1">
    <citation type="submission" date="2024-02" db="EMBL/GenBank/DDBJ databases">
        <title>De novo assembly and annotation of 12 fungi associated with fruit tree decline syndrome in Ontario, Canada.</title>
        <authorList>
            <person name="Sulman M."/>
            <person name="Ellouze W."/>
            <person name="Ilyukhin E."/>
        </authorList>
    </citation>
    <scope>NUCLEOTIDE SEQUENCE [LARGE SCALE GENOMIC DNA]</scope>
    <source>
        <strain evidence="2 3">M169</strain>
    </source>
</reference>
<gene>
    <name evidence="2" type="ORF">SLS63_012108</name>
</gene>
<accession>A0ABR1NS76</accession>
<feature type="compositionally biased region" description="Acidic residues" evidence="1">
    <location>
        <begin position="130"/>
        <end position="140"/>
    </location>
</feature>
<organism evidence="2 3">
    <name type="scientific">Diaporthe eres</name>
    <name type="common">Phomopsis oblonga</name>
    <dbReference type="NCBI Taxonomy" id="83184"/>
    <lineage>
        <taxon>Eukaryota</taxon>
        <taxon>Fungi</taxon>
        <taxon>Dikarya</taxon>
        <taxon>Ascomycota</taxon>
        <taxon>Pezizomycotina</taxon>
        <taxon>Sordariomycetes</taxon>
        <taxon>Sordariomycetidae</taxon>
        <taxon>Diaporthales</taxon>
        <taxon>Diaporthaceae</taxon>
        <taxon>Diaporthe</taxon>
        <taxon>Diaporthe eres species complex</taxon>
    </lineage>
</organism>
<protein>
    <submittedName>
        <fullName evidence="2">Uncharacterized protein</fullName>
    </submittedName>
</protein>